<comment type="caution">
    <text evidence="1">The sequence shown here is derived from an EMBL/GenBank/DDBJ whole genome shotgun (WGS) entry which is preliminary data.</text>
</comment>
<protein>
    <submittedName>
        <fullName evidence="1">Uncharacterized protein</fullName>
    </submittedName>
</protein>
<dbReference type="EMBL" id="JAVRQU010000016">
    <property type="protein sequence ID" value="KAK5694295.1"/>
    <property type="molecule type" value="Genomic_DNA"/>
</dbReference>
<gene>
    <name evidence="1" type="ORF">LTR97_009917</name>
</gene>
<name>A0AAN7VZV7_9PEZI</name>
<accession>A0AAN7VZV7</accession>
<dbReference type="AlphaFoldDB" id="A0AAN7VZV7"/>
<organism evidence="1 2">
    <name type="scientific">Elasticomyces elasticus</name>
    <dbReference type="NCBI Taxonomy" id="574655"/>
    <lineage>
        <taxon>Eukaryota</taxon>
        <taxon>Fungi</taxon>
        <taxon>Dikarya</taxon>
        <taxon>Ascomycota</taxon>
        <taxon>Pezizomycotina</taxon>
        <taxon>Dothideomycetes</taxon>
        <taxon>Dothideomycetidae</taxon>
        <taxon>Mycosphaerellales</taxon>
        <taxon>Teratosphaeriaceae</taxon>
        <taxon>Elasticomyces</taxon>
    </lineage>
</organism>
<dbReference type="Proteomes" id="UP001310594">
    <property type="component" value="Unassembled WGS sequence"/>
</dbReference>
<evidence type="ECO:0000313" key="1">
    <source>
        <dbReference type="EMBL" id="KAK5694295.1"/>
    </source>
</evidence>
<sequence>MATIYSLPAPLPLHIAKLVPDLKALDALRQSCGLFAAIFDQHAVELLEYVMLHTLDPGVVMEMRMHVLCLTNGDLWRETDDALSQLRKQAAAPLQGDTPVQAIATTLRTYSYLHSLCFRVATEKLDELYALPHRHPTHPGYVDYRHHIGELYEVPRPSKPHWIEEQRMLRSLLHLRNRGLLDHGLVTPVASPDSHFFSYFYDPVHEVQRFFEPCSQAITTGTIVSVVDWQASPTAPSPGFSCGARWVSAVLQEGIGWEIFHGPTRLMSGTALEKEDWLVFQELGLGIWSDERLADELHLLGAHTFTFTWWVLCKVRLLERRAQKVGSFE</sequence>
<reference evidence="1" key="1">
    <citation type="submission" date="2023-08" db="EMBL/GenBank/DDBJ databases">
        <title>Black Yeasts Isolated from many extreme environments.</title>
        <authorList>
            <person name="Coleine C."/>
            <person name="Stajich J.E."/>
            <person name="Selbmann L."/>
        </authorList>
    </citation>
    <scope>NUCLEOTIDE SEQUENCE</scope>
    <source>
        <strain evidence="1">CCFEE 5810</strain>
    </source>
</reference>
<proteinExistence type="predicted"/>
<evidence type="ECO:0000313" key="2">
    <source>
        <dbReference type="Proteomes" id="UP001310594"/>
    </source>
</evidence>